<evidence type="ECO:0000256" key="5">
    <source>
        <dbReference type="ARBA" id="ARBA00023163"/>
    </source>
</evidence>
<dbReference type="Proteomes" id="UP001596337">
    <property type="component" value="Unassembled WGS sequence"/>
</dbReference>
<dbReference type="InterPro" id="IPR039425">
    <property type="entry name" value="RNA_pol_sigma-70-like"/>
</dbReference>
<feature type="compositionally biased region" description="Basic and acidic residues" evidence="6">
    <location>
        <begin position="355"/>
        <end position="377"/>
    </location>
</feature>
<keyword evidence="4" id="KW-0238">DNA-binding</keyword>
<gene>
    <name evidence="9" type="ORF">ACFQGD_00375</name>
</gene>
<dbReference type="InterPro" id="IPR041916">
    <property type="entry name" value="Anti_sigma_zinc_sf"/>
</dbReference>
<reference evidence="10" key="1">
    <citation type="journal article" date="2019" name="Int. J. Syst. Evol. Microbiol.">
        <title>The Global Catalogue of Microorganisms (GCM) 10K type strain sequencing project: providing services to taxonomists for standard genome sequencing and annotation.</title>
        <authorList>
            <consortium name="The Broad Institute Genomics Platform"/>
            <consortium name="The Broad Institute Genome Sequencing Center for Infectious Disease"/>
            <person name="Wu L."/>
            <person name="Ma J."/>
        </authorList>
    </citation>
    <scope>NUCLEOTIDE SEQUENCE [LARGE SCALE GENOMIC DNA]</scope>
    <source>
        <strain evidence="10">KCTC 32255</strain>
    </source>
</reference>
<keyword evidence="10" id="KW-1185">Reference proteome</keyword>
<feature type="domain" description="RNA polymerase sigma-70 region 2" evidence="7">
    <location>
        <begin position="25"/>
        <end position="83"/>
    </location>
</feature>
<evidence type="ECO:0000256" key="4">
    <source>
        <dbReference type="ARBA" id="ARBA00023125"/>
    </source>
</evidence>
<sequence length="533" mass="57011">MTQAIDEPALLRRLREGQDAAFSELFEEHAPAVRRLALGLAKDRNEAEDITAETFFRVLRAVKRGSGPTDNIRAYLLTVARRVSWEWKGAVQDVPVTDDELTSRAGAAESNPSRAAEHSLITKAFTSLPERWRTVLWQTEVEGAKPAVVAPQIGLSPNATAALARRARLGLRAAYLQAHLATTRSEGGCRSVLEKLGGYTAGSVTGAEADRISAHLASCARCRATHDELRDVCFSLRANANGIAVAGVAAATDAGAAGTTGAAGATGAAATSGASASWSGAVKTAFTSAKVKVGIAVASTAAAGVFGFSVGPAMTEYAGEYFGLVGEQGISQTTSDSEPSLERGPDNGYPVPDASRTRDGESSTHETRRTRERDDRPLQQASPTPESTLPSPEPATALPEQEKSHVDVAGGAKPRTKVTPDAPSKRPGGPRSTEPPPRTEPSKRSAPPSDEKPPATSDTSPSTSPNQGPGPGRSSYEKCVDDYYYTDTYNERRNRREVHEFSYTDGEGYEVYEYYYDNGRYESYEYYWYDSCP</sequence>
<evidence type="ECO:0000313" key="10">
    <source>
        <dbReference type="Proteomes" id="UP001596337"/>
    </source>
</evidence>
<dbReference type="PANTHER" id="PTHR43133">
    <property type="entry name" value="RNA POLYMERASE ECF-TYPE SIGMA FACTO"/>
    <property type="match status" value="1"/>
</dbReference>
<evidence type="ECO:0000256" key="1">
    <source>
        <dbReference type="ARBA" id="ARBA00010641"/>
    </source>
</evidence>
<feature type="region of interest" description="Disordered" evidence="6">
    <location>
        <begin position="330"/>
        <end position="480"/>
    </location>
</feature>
<comment type="similarity">
    <text evidence="1">Belongs to the sigma-70 factor family. ECF subfamily.</text>
</comment>
<keyword evidence="5" id="KW-0804">Transcription</keyword>
<comment type="caution">
    <text evidence="9">The sequence shown here is derived from an EMBL/GenBank/DDBJ whole genome shotgun (WGS) entry which is preliminary data.</text>
</comment>
<evidence type="ECO:0000256" key="3">
    <source>
        <dbReference type="ARBA" id="ARBA00023082"/>
    </source>
</evidence>
<dbReference type="PANTHER" id="PTHR43133:SF8">
    <property type="entry name" value="RNA POLYMERASE SIGMA FACTOR HI_1459-RELATED"/>
    <property type="match status" value="1"/>
</dbReference>
<dbReference type="Gene3D" id="1.10.10.1320">
    <property type="entry name" value="Anti-sigma factor, zinc-finger domain"/>
    <property type="match status" value="1"/>
</dbReference>
<dbReference type="InterPro" id="IPR013324">
    <property type="entry name" value="RNA_pol_sigma_r3/r4-like"/>
</dbReference>
<evidence type="ECO:0000259" key="8">
    <source>
        <dbReference type="Pfam" id="PF13490"/>
    </source>
</evidence>
<name>A0ABW2BSU4_9PSEU</name>
<proteinExistence type="inferred from homology"/>
<dbReference type="SUPFAM" id="SSF88946">
    <property type="entry name" value="Sigma2 domain of RNA polymerase sigma factors"/>
    <property type="match status" value="1"/>
</dbReference>
<dbReference type="InterPro" id="IPR014284">
    <property type="entry name" value="RNA_pol_sigma-70_dom"/>
</dbReference>
<evidence type="ECO:0000313" key="9">
    <source>
        <dbReference type="EMBL" id="MFC6865595.1"/>
    </source>
</evidence>
<dbReference type="Pfam" id="PF04542">
    <property type="entry name" value="Sigma70_r2"/>
    <property type="match status" value="1"/>
</dbReference>
<evidence type="ECO:0000259" key="7">
    <source>
        <dbReference type="Pfam" id="PF04542"/>
    </source>
</evidence>
<dbReference type="RefSeq" id="WP_345391977.1">
    <property type="nucleotide sequence ID" value="NZ_BAABLA010000007.1"/>
</dbReference>
<feature type="compositionally biased region" description="Low complexity" evidence="6">
    <location>
        <begin position="381"/>
        <end position="396"/>
    </location>
</feature>
<keyword evidence="3" id="KW-0731">Sigma factor</keyword>
<dbReference type="InterPro" id="IPR007627">
    <property type="entry name" value="RNA_pol_sigma70_r2"/>
</dbReference>
<dbReference type="EMBL" id="JBHSXX010000001">
    <property type="protein sequence ID" value="MFC6865595.1"/>
    <property type="molecule type" value="Genomic_DNA"/>
</dbReference>
<dbReference type="InterPro" id="IPR027383">
    <property type="entry name" value="Znf_put"/>
</dbReference>
<dbReference type="Gene3D" id="1.10.1740.10">
    <property type="match status" value="1"/>
</dbReference>
<dbReference type="NCBIfam" id="TIGR02937">
    <property type="entry name" value="sigma70-ECF"/>
    <property type="match status" value="1"/>
</dbReference>
<dbReference type="InterPro" id="IPR013325">
    <property type="entry name" value="RNA_pol_sigma_r2"/>
</dbReference>
<protein>
    <submittedName>
        <fullName evidence="9">Sigma-70 family RNA polymerase sigma factor</fullName>
    </submittedName>
</protein>
<feature type="domain" description="Putative zinc-finger" evidence="8">
    <location>
        <begin position="189"/>
        <end position="223"/>
    </location>
</feature>
<evidence type="ECO:0000256" key="2">
    <source>
        <dbReference type="ARBA" id="ARBA00023015"/>
    </source>
</evidence>
<dbReference type="Pfam" id="PF13490">
    <property type="entry name" value="zf-HC2"/>
    <property type="match status" value="1"/>
</dbReference>
<dbReference type="SUPFAM" id="SSF88659">
    <property type="entry name" value="Sigma3 and sigma4 domains of RNA polymerase sigma factors"/>
    <property type="match status" value="1"/>
</dbReference>
<organism evidence="9 10">
    <name type="scientific">Haloechinothrix salitolerans</name>
    <dbReference type="NCBI Taxonomy" id="926830"/>
    <lineage>
        <taxon>Bacteria</taxon>
        <taxon>Bacillati</taxon>
        <taxon>Actinomycetota</taxon>
        <taxon>Actinomycetes</taxon>
        <taxon>Pseudonocardiales</taxon>
        <taxon>Pseudonocardiaceae</taxon>
        <taxon>Haloechinothrix</taxon>
    </lineage>
</organism>
<accession>A0ABW2BSU4</accession>
<evidence type="ECO:0000256" key="6">
    <source>
        <dbReference type="SAM" id="MobiDB-lite"/>
    </source>
</evidence>
<feature type="compositionally biased region" description="Low complexity" evidence="6">
    <location>
        <begin position="454"/>
        <end position="465"/>
    </location>
</feature>
<keyword evidence="2" id="KW-0805">Transcription regulation</keyword>